<comment type="caution">
    <text evidence="2">The sequence shown here is derived from an EMBL/GenBank/DDBJ whole genome shotgun (WGS) entry which is preliminary data.</text>
</comment>
<proteinExistence type="predicted"/>
<evidence type="ECO:0000313" key="3">
    <source>
        <dbReference type="Proteomes" id="UP001597024"/>
    </source>
</evidence>
<reference evidence="3" key="1">
    <citation type="journal article" date="2019" name="Int. J. Syst. Evol. Microbiol.">
        <title>The Global Catalogue of Microorganisms (GCM) 10K type strain sequencing project: providing services to taxonomists for standard genome sequencing and annotation.</title>
        <authorList>
            <consortium name="The Broad Institute Genomics Platform"/>
            <consortium name="The Broad Institute Genome Sequencing Center for Infectious Disease"/>
            <person name="Wu L."/>
            <person name="Ma J."/>
        </authorList>
    </citation>
    <scope>NUCLEOTIDE SEQUENCE [LARGE SCALE GENOMIC DNA]</scope>
    <source>
        <strain evidence="3">CCUG 62974</strain>
    </source>
</reference>
<gene>
    <name evidence="2" type="ORF">ACFQ08_45275</name>
</gene>
<dbReference type="Proteomes" id="UP001597024">
    <property type="component" value="Unassembled WGS sequence"/>
</dbReference>
<feature type="domain" description="Orc1-like AAA ATPase" evidence="1">
    <location>
        <begin position="5"/>
        <end position="151"/>
    </location>
</feature>
<evidence type="ECO:0000259" key="1">
    <source>
        <dbReference type="Pfam" id="PF13191"/>
    </source>
</evidence>
<dbReference type="GO" id="GO:0005524">
    <property type="term" value="F:ATP binding"/>
    <property type="evidence" value="ECO:0007669"/>
    <property type="project" value="UniProtKB-KW"/>
</dbReference>
<dbReference type="SUPFAM" id="SSF52540">
    <property type="entry name" value="P-loop containing nucleoside triphosphate hydrolases"/>
    <property type="match status" value="1"/>
</dbReference>
<organism evidence="2 3">
    <name type="scientific">Streptosporangium algeriense</name>
    <dbReference type="NCBI Taxonomy" id="1682748"/>
    <lineage>
        <taxon>Bacteria</taxon>
        <taxon>Bacillati</taxon>
        <taxon>Actinomycetota</taxon>
        <taxon>Actinomycetes</taxon>
        <taxon>Streptosporangiales</taxon>
        <taxon>Streptosporangiaceae</taxon>
        <taxon>Streptosporangium</taxon>
    </lineage>
</organism>
<dbReference type="Gene3D" id="3.40.50.300">
    <property type="entry name" value="P-loop containing nucleotide triphosphate hydrolases"/>
    <property type="match status" value="1"/>
</dbReference>
<dbReference type="PANTHER" id="PTHR43642:SF1">
    <property type="entry name" value="HYBRID SIGNAL TRANSDUCTION HISTIDINE KINASE G"/>
    <property type="match status" value="1"/>
</dbReference>
<dbReference type="Pfam" id="PF13191">
    <property type="entry name" value="AAA_16"/>
    <property type="match status" value="1"/>
</dbReference>
<keyword evidence="2" id="KW-0547">Nucleotide-binding</keyword>
<keyword evidence="3" id="KW-1185">Reference proteome</keyword>
<name>A0ABW3E6Q7_9ACTN</name>
<feature type="non-terminal residue" evidence="2">
    <location>
        <position position="1"/>
    </location>
</feature>
<keyword evidence="2" id="KW-0067">ATP-binding</keyword>
<dbReference type="InterPro" id="IPR053159">
    <property type="entry name" value="Hybrid_Histidine_Kinase"/>
</dbReference>
<protein>
    <submittedName>
        <fullName evidence="2">ATP-binding protein</fullName>
    </submittedName>
</protein>
<accession>A0ABW3E6Q7</accession>
<dbReference type="InterPro" id="IPR041664">
    <property type="entry name" value="AAA_16"/>
</dbReference>
<feature type="non-terminal residue" evidence="2">
    <location>
        <position position="181"/>
    </location>
</feature>
<dbReference type="CDD" id="cd01983">
    <property type="entry name" value="SIMIBI"/>
    <property type="match status" value="1"/>
</dbReference>
<dbReference type="EMBL" id="JBHTHX010003504">
    <property type="protein sequence ID" value="MFD0891810.1"/>
    <property type="molecule type" value="Genomic_DNA"/>
</dbReference>
<evidence type="ECO:0000313" key="2">
    <source>
        <dbReference type="EMBL" id="MFD0891810.1"/>
    </source>
</evidence>
<sequence>LMTAAARTGRFTAAVVSGDAGAGKTTLVRRLARQLADDGWGTSSGACPDSSATPPVWAWVEILRTLVDTTGTGEYAPLLAPLLDDTAAEPDEDQASGGFRLHRAVGGYLAAVAKERPILLTLEDLHWADDQTLALLRALPSLLATSRVLLVVTCRDSELSDQQADVLAALARLGPVRVGLT</sequence>
<dbReference type="InterPro" id="IPR027417">
    <property type="entry name" value="P-loop_NTPase"/>
</dbReference>
<dbReference type="PANTHER" id="PTHR43642">
    <property type="entry name" value="HYBRID SIGNAL TRANSDUCTION HISTIDINE KINASE G"/>
    <property type="match status" value="1"/>
</dbReference>